<dbReference type="InterPro" id="IPR000477">
    <property type="entry name" value="RT_dom"/>
</dbReference>
<gene>
    <name evidence="2" type="ORF">ODALV1_LOCUS9363</name>
</gene>
<dbReference type="PANTHER" id="PTHR33050:SF7">
    <property type="entry name" value="RIBONUCLEASE H"/>
    <property type="match status" value="1"/>
</dbReference>
<dbReference type="PROSITE" id="PS50878">
    <property type="entry name" value="RT_POL"/>
    <property type="match status" value="1"/>
</dbReference>
<proteinExistence type="predicted"/>
<dbReference type="Gene3D" id="3.10.10.10">
    <property type="entry name" value="HIV Type 1 Reverse Transcriptase, subunit A, domain 1"/>
    <property type="match status" value="1"/>
</dbReference>
<dbReference type="Pfam" id="PF00078">
    <property type="entry name" value="RVT_1"/>
    <property type="match status" value="1"/>
</dbReference>
<comment type="caution">
    <text evidence="2">The sequence shown here is derived from an EMBL/GenBank/DDBJ whole genome shotgun (WGS) entry which is preliminary data.</text>
</comment>
<dbReference type="PANTHER" id="PTHR33050">
    <property type="entry name" value="REVERSE TRANSCRIPTASE DOMAIN-CONTAINING PROTEIN"/>
    <property type="match status" value="1"/>
</dbReference>
<dbReference type="Gene3D" id="3.30.70.270">
    <property type="match status" value="1"/>
</dbReference>
<accession>A0ABP1QEU2</accession>
<keyword evidence="3" id="KW-1185">Reference proteome</keyword>
<reference evidence="2 3" key="1">
    <citation type="submission" date="2024-08" db="EMBL/GenBank/DDBJ databases">
        <authorList>
            <person name="Cucini C."/>
            <person name="Frati F."/>
        </authorList>
    </citation>
    <scope>NUCLEOTIDE SEQUENCE [LARGE SCALE GENOMIC DNA]</scope>
</reference>
<evidence type="ECO:0000313" key="3">
    <source>
        <dbReference type="Proteomes" id="UP001642540"/>
    </source>
</evidence>
<dbReference type="InterPro" id="IPR043502">
    <property type="entry name" value="DNA/RNA_pol_sf"/>
</dbReference>
<name>A0ABP1QEU2_9HEXA</name>
<dbReference type="CDD" id="cd03714">
    <property type="entry name" value="RT_DIRS1"/>
    <property type="match status" value="1"/>
</dbReference>
<dbReference type="InterPro" id="IPR043128">
    <property type="entry name" value="Rev_trsase/Diguanyl_cyclase"/>
</dbReference>
<dbReference type="EMBL" id="CAXLJM020000028">
    <property type="protein sequence ID" value="CAL8096456.1"/>
    <property type="molecule type" value="Genomic_DNA"/>
</dbReference>
<evidence type="ECO:0000259" key="1">
    <source>
        <dbReference type="PROSITE" id="PS50878"/>
    </source>
</evidence>
<dbReference type="SUPFAM" id="SSF56672">
    <property type="entry name" value="DNA/RNA polymerases"/>
    <property type="match status" value="1"/>
</dbReference>
<evidence type="ECO:0000313" key="2">
    <source>
        <dbReference type="EMBL" id="CAL8096456.1"/>
    </source>
</evidence>
<protein>
    <recommendedName>
        <fullName evidence="1">Reverse transcriptase domain-containing protein</fullName>
    </recommendedName>
</protein>
<sequence>MVERATTTTPASARVSELSAKVSTSTIQDIKPEIFSQAPDKVEMVRIAGHIRFKINEWRRLTSDKVVLSAVLGFEIPFTSVPLQHREPSYRNLLNTDVTAINDCISKLLVTQAIEKCIDETGQFISTVFTVPKSDGSNRFVINLKELNKFVDSPHFKMEDIRMVMSLLKQNYYMVVLDQCEAFHRIPIVSHHKKYLRFRWEGQLYQFICLPFGLNVSPWLFTKMMKPVFGSLRAKGHESVSYLDDSLLFGKNTQDCITNRSTTIKLCENLGLHINYKKSQLEPSQRVKYLGFIFDSNKLTIELPPSKVETLKSKCINSLRKQTLSIHDLAELSGYLNAATPAMKYSPLYIRELENIKTVELRNHNGNYSAKVSLNDRARLDLQWWLKAMEKPYQLIPNDSYDITLFSDASMSGWGATDTINSTKGSWSSYQQSLHINELELLAVYYGIQALVKIQNISILLRVDNTTAVSYINRYGGCRATQCHEIARMIWEYCESKNLSMRASYVNTKSNIADALSRSTRDSSDFSLNKSYFEKICTTFFHPEIDLFASYLTRKCHRYMSWLPDPESEVVDAFTTKWQNRFYAFPPFNMIAKVLRKIELDGVYGIVVVPVWPTQAWYPRFLDMILGKPIKLKPSKNSIFCPYQNRSHELSNKTTLLAAVLCSSAIRTFTFQAK</sequence>
<dbReference type="Proteomes" id="UP001642540">
    <property type="component" value="Unassembled WGS sequence"/>
</dbReference>
<organism evidence="2 3">
    <name type="scientific">Orchesella dallaii</name>
    <dbReference type="NCBI Taxonomy" id="48710"/>
    <lineage>
        <taxon>Eukaryota</taxon>
        <taxon>Metazoa</taxon>
        <taxon>Ecdysozoa</taxon>
        <taxon>Arthropoda</taxon>
        <taxon>Hexapoda</taxon>
        <taxon>Collembola</taxon>
        <taxon>Entomobryomorpha</taxon>
        <taxon>Entomobryoidea</taxon>
        <taxon>Orchesellidae</taxon>
        <taxon>Orchesellinae</taxon>
        <taxon>Orchesella</taxon>
    </lineage>
</organism>
<feature type="domain" description="Reverse transcriptase" evidence="1">
    <location>
        <begin position="112"/>
        <end position="294"/>
    </location>
</feature>
<dbReference type="CDD" id="cd09275">
    <property type="entry name" value="RNase_HI_RT_DIRS1"/>
    <property type="match status" value="1"/>
</dbReference>
<dbReference type="InterPro" id="IPR052055">
    <property type="entry name" value="Hepadnavirus_pol/RT"/>
</dbReference>